<reference evidence="11 12" key="1">
    <citation type="submission" date="2015-01" db="EMBL/GenBank/DDBJ databases">
        <title>Draft genome of the acidophilic iron oxidizer Acidithrix ferrooxidans strain Py-F3.</title>
        <authorList>
            <person name="Poehlein A."/>
            <person name="Eisen S."/>
            <person name="Schloemann M."/>
            <person name="Johnson B.D."/>
            <person name="Daniel R."/>
            <person name="Muehling M."/>
        </authorList>
    </citation>
    <scope>NUCLEOTIDE SEQUENCE [LARGE SCALE GENOMIC DNA]</scope>
    <source>
        <strain evidence="11 12">Py-F3</strain>
    </source>
</reference>
<dbReference type="Gene3D" id="3.40.50.300">
    <property type="entry name" value="P-loop containing nucleotide triphosphate hydrolases"/>
    <property type="match status" value="1"/>
</dbReference>
<evidence type="ECO:0000259" key="10">
    <source>
        <dbReference type="Pfam" id="PF12696"/>
    </source>
</evidence>
<evidence type="ECO:0000256" key="2">
    <source>
        <dbReference type="ARBA" id="ARBA00008806"/>
    </source>
</evidence>
<dbReference type="OrthoDB" id="226701at2"/>
<evidence type="ECO:0000256" key="9">
    <source>
        <dbReference type="SAM" id="Phobius"/>
    </source>
</evidence>
<comment type="subcellular location">
    <subcellularLocation>
        <location evidence="1">Cell membrane</location>
        <topology evidence="1">Multi-pass membrane protein</topology>
    </subcellularLocation>
</comment>
<protein>
    <submittedName>
        <fullName evidence="11">TraM recognition site of TraD and TraG</fullName>
    </submittedName>
</protein>
<comment type="similarity">
    <text evidence="2">Belongs to the VirD4/TraG family.</text>
</comment>
<dbReference type="STRING" id="1280514.AXFE_33470"/>
<keyword evidence="3" id="KW-1003">Cell membrane</keyword>
<comment type="caution">
    <text evidence="11">The sequence shown here is derived from an EMBL/GenBank/DDBJ whole genome shotgun (WGS) entry which is preliminary data.</text>
</comment>
<dbReference type="InterPro" id="IPR032689">
    <property type="entry name" value="TraG-D_C"/>
</dbReference>
<feature type="domain" description="TraD/TraG TraM recognition site" evidence="10">
    <location>
        <begin position="421"/>
        <end position="539"/>
    </location>
</feature>
<feature type="transmembrane region" description="Helical" evidence="9">
    <location>
        <begin position="73"/>
        <end position="93"/>
    </location>
</feature>
<evidence type="ECO:0000256" key="4">
    <source>
        <dbReference type="ARBA" id="ARBA00022692"/>
    </source>
</evidence>
<proteinExistence type="inferred from homology"/>
<gene>
    <name evidence="11" type="ORF">AXFE_33470</name>
</gene>
<evidence type="ECO:0000256" key="7">
    <source>
        <dbReference type="SAM" id="Coils"/>
    </source>
</evidence>
<organism evidence="11 12">
    <name type="scientific">Acidithrix ferrooxidans</name>
    <dbReference type="NCBI Taxonomy" id="1280514"/>
    <lineage>
        <taxon>Bacteria</taxon>
        <taxon>Bacillati</taxon>
        <taxon>Actinomycetota</taxon>
        <taxon>Acidimicrobiia</taxon>
        <taxon>Acidimicrobiales</taxon>
        <taxon>Acidimicrobiaceae</taxon>
        <taxon>Acidithrix</taxon>
    </lineage>
</organism>
<name>A0A0D8HCV5_9ACTN</name>
<evidence type="ECO:0000313" key="12">
    <source>
        <dbReference type="Proteomes" id="UP000032360"/>
    </source>
</evidence>
<dbReference type="PANTHER" id="PTHR37937:SF1">
    <property type="entry name" value="CONJUGATIVE TRANSFER: DNA TRANSPORT"/>
    <property type="match status" value="1"/>
</dbReference>
<keyword evidence="6 9" id="KW-0472">Membrane</keyword>
<evidence type="ECO:0000313" key="11">
    <source>
        <dbReference type="EMBL" id="KJF15805.1"/>
    </source>
</evidence>
<keyword evidence="4 9" id="KW-0812">Transmembrane</keyword>
<evidence type="ECO:0000256" key="5">
    <source>
        <dbReference type="ARBA" id="ARBA00022989"/>
    </source>
</evidence>
<dbReference type="RefSeq" id="WP_052606995.1">
    <property type="nucleotide sequence ID" value="NZ_JXYS01000119.1"/>
</dbReference>
<dbReference type="InterPro" id="IPR027417">
    <property type="entry name" value="P-loop_NTPase"/>
</dbReference>
<feature type="transmembrane region" description="Helical" evidence="9">
    <location>
        <begin position="12"/>
        <end position="37"/>
    </location>
</feature>
<feature type="coiled-coil region" evidence="7">
    <location>
        <begin position="561"/>
        <end position="588"/>
    </location>
</feature>
<feature type="region of interest" description="Disordered" evidence="8">
    <location>
        <begin position="504"/>
        <end position="528"/>
    </location>
</feature>
<dbReference type="AlphaFoldDB" id="A0A0D8HCV5"/>
<dbReference type="GO" id="GO:0005886">
    <property type="term" value="C:plasma membrane"/>
    <property type="evidence" value="ECO:0007669"/>
    <property type="project" value="UniProtKB-SubCell"/>
</dbReference>
<dbReference type="InterPro" id="IPR003688">
    <property type="entry name" value="TraG/VirD4"/>
</dbReference>
<sequence length="589" mass="63731">MSVRTDHKDDYTFAWVIALCLAAYFLFVGGGLLSALLSGNGFPIHSAPPLLNFISHLRNPSLAWGVPVGPRDLYWASTVFVFVVSIGGPWYLIARVKNRSRDRATDQDTLPGFASAREVKAIAGRKHLRATIRSSVKWPKPRDLGFVLGKSHRVDCYSSYELSIGIVGPPRSGKGINFIIPFILDAPGAVVTTSTKIDNLVLTMIARSKIGEISIMDPEGLVTSVTSVTGPLKRWSPLRGCESPSTSIRRASTLCAGVGEGVKDAGLWVKETEIVTQCLLHAGAIEGRTASDLLRWSLSASNSREAVKILAENPSATPGWSQALDGVISSDERHRDIVWSFVRTVWAPLLDPKIVTQLTPEPGAAFSPFDFINGRGTLYLLGTAGGSMVMENFITALIQDVIDVAYHEASKSSNGFLNPSLSLILDEISNYPLKSLGGVASSGGGNGITTVAVVQSLAQLRAQFGFEVAQGIWDSMNVKLYLPGSSSTGDLSDISRLIGDRDVTETSTTHHGGDGTAPSVSETTRQRPVLDPAMIRSIPMGHALLLLRNAKPIMLTLKPWTKRKRKEVRELRANKKAVEKVLRERRNDA</sequence>
<evidence type="ECO:0000256" key="8">
    <source>
        <dbReference type="SAM" id="MobiDB-lite"/>
    </source>
</evidence>
<keyword evidence="5 9" id="KW-1133">Transmembrane helix</keyword>
<dbReference type="Pfam" id="PF02534">
    <property type="entry name" value="T4SS-DNA_transf"/>
    <property type="match status" value="1"/>
</dbReference>
<dbReference type="InterPro" id="IPR051539">
    <property type="entry name" value="T4SS-coupling_protein"/>
</dbReference>
<evidence type="ECO:0000256" key="3">
    <source>
        <dbReference type="ARBA" id="ARBA00022475"/>
    </source>
</evidence>
<keyword evidence="7" id="KW-0175">Coiled coil</keyword>
<accession>A0A0D8HCV5</accession>
<dbReference type="SUPFAM" id="SSF52540">
    <property type="entry name" value="P-loop containing nucleoside triphosphate hydrolases"/>
    <property type="match status" value="1"/>
</dbReference>
<dbReference type="PANTHER" id="PTHR37937">
    <property type="entry name" value="CONJUGATIVE TRANSFER: DNA TRANSPORT"/>
    <property type="match status" value="1"/>
</dbReference>
<evidence type="ECO:0000256" key="6">
    <source>
        <dbReference type="ARBA" id="ARBA00023136"/>
    </source>
</evidence>
<dbReference type="Pfam" id="PF12696">
    <property type="entry name" value="TraG-D_C"/>
    <property type="match status" value="1"/>
</dbReference>
<dbReference type="Proteomes" id="UP000032360">
    <property type="component" value="Unassembled WGS sequence"/>
</dbReference>
<evidence type="ECO:0000256" key="1">
    <source>
        <dbReference type="ARBA" id="ARBA00004651"/>
    </source>
</evidence>
<dbReference type="CDD" id="cd01127">
    <property type="entry name" value="TrwB_TraG_TraD_VirD4"/>
    <property type="match status" value="1"/>
</dbReference>
<dbReference type="EMBL" id="JXYS01000119">
    <property type="protein sequence ID" value="KJF15805.1"/>
    <property type="molecule type" value="Genomic_DNA"/>
</dbReference>
<keyword evidence="12" id="KW-1185">Reference proteome</keyword>